<dbReference type="InParanoid" id="A0A0D0AMG1"/>
<reference evidence="1 2" key="1">
    <citation type="submission" date="2014-04" db="EMBL/GenBank/DDBJ databases">
        <authorList>
            <consortium name="DOE Joint Genome Institute"/>
            <person name="Kuo A."/>
            <person name="Ruytinx J."/>
            <person name="Rineau F."/>
            <person name="Colpaert J."/>
            <person name="Kohler A."/>
            <person name="Nagy L.G."/>
            <person name="Floudas D."/>
            <person name="Copeland A."/>
            <person name="Barry K.W."/>
            <person name="Cichocki N."/>
            <person name="Veneault-Fourrey C."/>
            <person name="LaButti K."/>
            <person name="Lindquist E.A."/>
            <person name="Lipzen A."/>
            <person name="Lundell T."/>
            <person name="Morin E."/>
            <person name="Murat C."/>
            <person name="Sun H."/>
            <person name="Tunlid A."/>
            <person name="Henrissat B."/>
            <person name="Grigoriev I.V."/>
            <person name="Hibbett D.S."/>
            <person name="Martin F."/>
            <person name="Nordberg H.P."/>
            <person name="Cantor M.N."/>
            <person name="Hua S.X."/>
        </authorList>
    </citation>
    <scope>NUCLEOTIDE SEQUENCE [LARGE SCALE GENOMIC DNA]</scope>
    <source>
        <strain evidence="1 2">UH-Slu-Lm8-n1</strain>
    </source>
</reference>
<dbReference type="OrthoDB" id="2679812at2759"/>
<accession>A0A0D0AMG1</accession>
<keyword evidence="2" id="KW-1185">Reference proteome</keyword>
<evidence type="ECO:0000313" key="2">
    <source>
        <dbReference type="Proteomes" id="UP000054485"/>
    </source>
</evidence>
<organism evidence="1 2">
    <name type="scientific">Suillus luteus UH-Slu-Lm8-n1</name>
    <dbReference type="NCBI Taxonomy" id="930992"/>
    <lineage>
        <taxon>Eukaryota</taxon>
        <taxon>Fungi</taxon>
        <taxon>Dikarya</taxon>
        <taxon>Basidiomycota</taxon>
        <taxon>Agaricomycotina</taxon>
        <taxon>Agaricomycetes</taxon>
        <taxon>Agaricomycetidae</taxon>
        <taxon>Boletales</taxon>
        <taxon>Suillineae</taxon>
        <taxon>Suillaceae</taxon>
        <taxon>Suillus</taxon>
    </lineage>
</organism>
<dbReference type="HOGENOM" id="CLU_1890843_0_0_1"/>
<sequence>SVTAIMLSQTDLDKIEVLDCSKNNWGVWSNKMQNYLLLKHEGGYILGLVTCPNPSLDPSSAGHWDLNNHCIVAALHTCSTAEENEFLRGYTNAYLTWDALKSRHEKASSIAQILLIQQALTVKYVHSKRLSTTST</sequence>
<dbReference type="EMBL" id="KN835995">
    <property type="protein sequence ID" value="KIK33208.1"/>
    <property type="molecule type" value="Genomic_DNA"/>
</dbReference>
<feature type="non-terminal residue" evidence="1">
    <location>
        <position position="135"/>
    </location>
</feature>
<evidence type="ECO:0000313" key="1">
    <source>
        <dbReference type="EMBL" id="KIK33208.1"/>
    </source>
</evidence>
<dbReference type="Proteomes" id="UP000054485">
    <property type="component" value="Unassembled WGS sequence"/>
</dbReference>
<protein>
    <submittedName>
        <fullName evidence="1">Uncharacterized protein</fullName>
    </submittedName>
</protein>
<proteinExistence type="predicted"/>
<reference evidence="2" key="2">
    <citation type="submission" date="2015-01" db="EMBL/GenBank/DDBJ databases">
        <title>Evolutionary Origins and Diversification of the Mycorrhizal Mutualists.</title>
        <authorList>
            <consortium name="DOE Joint Genome Institute"/>
            <consortium name="Mycorrhizal Genomics Consortium"/>
            <person name="Kohler A."/>
            <person name="Kuo A."/>
            <person name="Nagy L.G."/>
            <person name="Floudas D."/>
            <person name="Copeland A."/>
            <person name="Barry K.W."/>
            <person name="Cichocki N."/>
            <person name="Veneault-Fourrey C."/>
            <person name="LaButti K."/>
            <person name="Lindquist E.A."/>
            <person name="Lipzen A."/>
            <person name="Lundell T."/>
            <person name="Morin E."/>
            <person name="Murat C."/>
            <person name="Riley R."/>
            <person name="Ohm R."/>
            <person name="Sun H."/>
            <person name="Tunlid A."/>
            <person name="Henrissat B."/>
            <person name="Grigoriev I.V."/>
            <person name="Hibbett D.S."/>
            <person name="Martin F."/>
        </authorList>
    </citation>
    <scope>NUCLEOTIDE SEQUENCE [LARGE SCALE GENOMIC DNA]</scope>
    <source>
        <strain evidence="2">UH-Slu-Lm8-n1</strain>
    </source>
</reference>
<feature type="non-terminal residue" evidence="1">
    <location>
        <position position="1"/>
    </location>
</feature>
<gene>
    <name evidence="1" type="ORF">CY34DRAFT_59036</name>
</gene>
<dbReference type="AlphaFoldDB" id="A0A0D0AMG1"/>
<dbReference type="STRING" id="930992.A0A0D0AMG1"/>
<name>A0A0D0AMG1_9AGAM</name>